<organism evidence="5">
    <name type="scientific">Pyramimonas obovata</name>
    <dbReference type="NCBI Taxonomy" id="1411642"/>
    <lineage>
        <taxon>Eukaryota</taxon>
        <taxon>Viridiplantae</taxon>
        <taxon>Chlorophyta</taxon>
        <taxon>Pyramimonadophyceae</taxon>
        <taxon>Pyramimonadales</taxon>
        <taxon>Pyramimonadaceae</taxon>
        <taxon>Pyramimonas</taxon>
        <taxon>Pyramimonas incertae sedis</taxon>
    </lineage>
</organism>
<keyword evidence="4" id="KW-0812">Transmembrane</keyword>
<evidence type="ECO:0000256" key="4">
    <source>
        <dbReference type="SAM" id="Phobius"/>
    </source>
</evidence>
<evidence type="ECO:0000256" key="1">
    <source>
        <dbReference type="ARBA" id="ARBA00006926"/>
    </source>
</evidence>
<keyword evidence="2" id="KW-0575">Peroxidase</keyword>
<evidence type="ECO:0000256" key="2">
    <source>
        <dbReference type="ARBA" id="ARBA00022559"/>
    </source>
</evidence>
<accession>A0A6T7W438</accession>
<dbReference type="Gene3D" id="3.40.30.10">
    <property type="entry name" value="Glutaredoxin"/>
    <property type="match status" value="1"/>
</dbReference>
<keyword evidence="3" id="KW-0560">Oxidoreductase</keyword>
<keyword evidence="4" id="KW-1133">Transmembrane helix</keyword>
<name>A0A6T7W438_9CHLO</name>
<dbReference type="GO" id="GO:0004601">
    <property type="term" value="F:peroxidase activity"/>
    <property type="evidence" value="ECO:0007669"/>
    <property type="project" value="UniProtKB-KW"/>
</dbReference>
<evidence type="ECO:0000256" key="3">
    <source>
        <dbReference type="ARBA" id="ARBA00023002"/>
    </source>
</evidence>
<evidence type="ECO:0000313" key="5">
    <source>
        <dbReference type="EMBL" id="CAD8668180.1"/>
    </source>
</evidence>
<dbReference type="InterPro" id="IPR000889">
    <property type="entry name" value="Glutathione_peroxidase"/>
</dbReference>
<dbReference type="EMBL" id="HBFA01018417">
    <property type="protein sequence ID" value="CAD8668180.1"/>
    <property type="molecule type" value="Transcribed_RNA"/>
</dbReference>
<reference evidence="5" key="1">
    <citation type="submission" date="2021-01" db="EMBL/GenBank/DDBJ databases">
        <authorList>
            <person name="Corre E."/>
            <person name="Pelletier E."/>
            <person name="Niang G."/>
            <person name="Scheremetjew M."/>
            <person name="Finn R."/>
            <person name="Kale V."/>
            <person name="Holt S."/>
            <person name="Cochrane G."/>
            <person name="Meng A."/>
            <person name="Brown T."/>
            <person name="Cohen L."/>
        </authorList>
    </citation>
    <scope>NUCLEOTIDE SEQUENCE</scope>
    <source>
        <strain evidence="5">CCMP722</strain>
    </source>
</reference>
<evidence type="ECO:0000313" key="6">
    <source>
        <dbReference type="EMBL" id="CAD8668182.1"/>
    </source>
</evidence>
<feature type="transmembrane region" description="Helical" evidence="4">
    <location>
        <begin position="20"/>
        <end position="37"/>
    </location>
</feature>
<dbReference type="GO" id="GO:0006979">
    <property type="term" value="P:response to oxidative stress"/>
    <property type="evidence" value="ECO:0007669"/>
    <property type="project" value="InterPro"/>
</dbReference>
<protein>
    <submittedName>
        <fullName evidence="5">Uncharacterized protein</fullName>
    </submittedName>
</protein>
<proteinExistence type="inferred from homology"/>
<keyword evidence="4" id="KW-0472">Membrane</keyword>
<sequence length="130" mass="14091">MGSKYHKGRVRSRGSPLKRIAFIAVFAAVAFVLYRNFPRGQKADDDIVVVEGGNFPFAETDNLQSAPEVDVKAIHSPALVPEDPLPEPKIELTPKPSGLYNLVAKDIDGKSQELSQYAGSVTLVVNVASR</sequence>
<comment type="similarity">
    <text evidence="1">Belongs to the glutathione peroxidase family.</text>
</comment>
<dbReference type="AlphaFoldDB" id="A0A6T7W438"/>
<gene>
    <name evidence="5" type="ORF">POBO1169_LOCUS9404</name>
    <name evidence="6" type="ORF">POBO1169_LOCUS9405</name>
</gene>
<dbReference type="EMBL" id="HBFA01018418">
    <property type="protein sequence ID" value="CAD8668182.1"/>
    <property type="molecule type" value="Transcribed_RNA"/>
</dbReference>
<dbReference type="PROSITE" id="PS51355">
    <property type="entry name" value="GLUTATHIONE_PEROXID_3"/>
    <property type="match status" value="1"/>
</dbReference>